<dbReference type="Proteomes" id="UP000091918">
    <property type="component" value="Unassembled WGS sequence"/>
</dbReference>
<gene>
    <name evidence="1" type="ORF">ACJ72_05871</name>
</gene>
<organism evidence="1 2">
    <name type="scientific">Emergomyces africanus</name>
    <dbReference type="NCBI Taxonomy" id="1955775"/>
    <lineage>
        <taxon>Eukaryota</taxon>
        <taxon>Fungi</taxon>
        <taxon>Dikarya</taxon>
        <taxon>Ascomycota</taxon>
        <taxon>Pezizomycotina</taxon>
        <taxon>Eurotiomycetes</taxon>
        <taxon>Eurotiomycetidae</taxon>
        <taxon>Onygenales</taxon>
        <taxon>Ajellomycetaceae</taxon>
        <taxon>Emergomyces</taxon>
    </lineage>
</organism>
<dbReference type="AlphaFoldDB" id="A0A1B7NSN7"/>
<evidence type="ECO:0000313" key="1">
    <source>
        <dbReference type="EMBL" id="OAX79805.1"/>
    </source>
</evidence>
<keyword evidence="2" id="KW-1185">Reference proteome</keyword>
<comment type="caution">
    <text evidence="1">The sequence shown here is derived from an EMBL/GenBank/DDBJ whole genome shotgun (WGS) entry which is preliminary data.</text>
</comment>
<evidence type="ECO:0000313" key="2">
    <source>
        <dbReference type="Proteomes" id="UP000091918"/>
    </source>
</evidence>
<protein>
    <submittedName>
        <fullName evidence="1">Uncharacterized protein</fullName>
    </submittedName>
</protein>
<name>A0A1B7NSN7_9EURO</name>
<sequence length="82" mass="8712">MAVVAINSHPNEAPCDDVLSARPTGRLLPYMILAATTPGHANVPTTSQLPRAASDIVIIGTIAKYHSFQAATGDYVRPKELQ</sequence>
<dbReference type="EMBL" id="LGUA01000891">
    <property type="protein sequence ID" value="OAX79805.1"/>
    <property type="molecule type" value="Genomic_DNA"/>
</dbReference>
<proteinExistence type="predicted"/>
<reference evidence="1 2" key="1">
    <citation type="submission" date="2015-07" db="EMBL/GenBank/DDBJ databases">
        <title>Emmonsia species relationships and genome sequence.</title>
        <authorList>
            <person name="Cuomo C.A."/>
            <person name="Schwartz I.S."/>
            <person name="Kenyon C."/>
            <person name="de Hoog G.S."/>
            <person name="Govender N.P."/>
            <person name="Botha A."/>
            <person name="Moreno L."/>
            <person name="de Vries M."/>
            <person name="Munoz J.F."/>
            <person name="Stielow J.B."/>
        </authorList>
    </citation>
    <scope>NUCLEOTIDE SEQUENCE [LARGE SCALE GENOMIC DNA]</scope>
    <source>
        <strain evidence="1 2">CBS 136260</strain>
    </source>
</reference>
<accession>A0A1B7NSN7</accession>